<dbReference type="Gene3D" id="2.160.10.10">
    <property type="entry name" value="Hexapeptide repeat proteins"/>
    <property type="match status" value="1"/>
</dbReference>
<evidence type="ECO:0000313" key="9">
    <source>
        <dbReference type="EMBL" id="CDE23290.1"/>
    </source>
</evidence>
<dbReference type="SUPFAM" id="SSF53448">
    <property type="entry name" value="Nucleotide-diphospho-sugar transferases"/>
    <property type="match status" value="1"/>
</dbReference>
<evidence type="ECO:0000313" key="10">
    <source>
        <dbReference type="Proteomes" id="UP000018093"/>
    </source>
</evidence>
<dbReference type="PANTHER" id="PTHR43584:SF8">
    <property type="entry name" value="N-ACETYLMURAMATE ALPHA-1-PHOSPHATE URIDYLYLTRANSFERASE"/>
    <property type="match status" value="1"/>
</dbReference>
<dbReference type="GO" id="GO:0003977">
    <property type="term" value="F:UDP-N-acetylglucosamine diphosphorylase activity"/>
    <property type="evidence" value="ECO:0007669"/>
    <property type="project" value="UniProtKB-EC"/>
</dbReference>
<dbReference type="GO" id="GO:0019134">
    <property type="term" value="F:glucosamine-1-phosphate N-acetyltransferase activity"/>
    <property type="evidence" value="ECO:0007669"/>
    <property type="project" value="UniProtKB-EC"/>
</dbReference>
<dbReference type="EMBL" id="CBIN010000233">
    <property type="protein sequence ID" value="CDE23290.1"/>
    <property type="molecule type" value="Genomic_DNA"/>
</dbReference>
<keyword evidence="5" id="KW-0511">Multifunctional enzyme</keyword>
<keyword evidence="4" id="KW-0548">Nucleotidyltransferase</keyword>
<dbReference type="InterPro" id="IPR029044">
    <property type="entry name" value="Nucleotide-diphossugar_trans"/>
</dbReference>
<comment type="similarity">
    <text evidence="1">In the C-terminal section; belongs to the transferase hexapeptide repeat family.</text>
</comment>
<keyword evidence="6" id="KW-0012">Acyltransferase</keyword>
<dbReference type="AlphaFoldDB" id="R7G847"/>
<comment type="caution">
    <text evidence="9">The sequence shown here is derived from an EMBL/GenBank/DDBJ whole genome shotgun (WGS) entry which is preliminary data.</text>
</comment>
<comment type="similarity">
    <text evidence="2">In the N-terminal section; belongs to the N-acetylglucosamine-1-phosphate uridyltransferase family.</text>
</comment>
<keyword evidence="3 9" id="KW-0808">Transferase</keyword>
<proteinExistence type="inferred from homology"/>
<dbReference type="InterPro" id="IPR050065">
    <property type="entry name" value="GlmU-like"/>
</dbReference>
<sequence length="451" mass="50808">MAIGNKCIIVCPPTTEAMFPFQEIPPCLLTAGNKSLLEIVLDRVSLNQFDEIILIASNHAKIQKLVELYQVKFCEWREDLPRLLYEELLDYENMMVVHGNSWIDIEDISKLYAVMKNGSCGLLTRNYERHEKTGDGFGVWVDQNVKAIYAHPREHYVNAQLCNAYVWNKEMLSFLKYCEQGFHNVNCGQMPDQAFYIEEAIQNAIEHGVCFESVSCQKPYVYMRFPWDIAYANILYCQELNEMTENHLYLGTKIDGSVKCHGYLETGIDVVIQDGVIFEGNCRIGNHVRIEKGAIIGKNCVIGDGSIVGYQCRIHDYTVIGTNNKIGYHAEVCGVTFDGVCAVHGCEIYGIIGKKVDIAAGVVMAILRFDDEHVIQKINGRKYSGLYTNYICLGNYCRTGVGNIFLPGVKVGARSAIGPGVLVENDIKENSLVLLKQETVVKEWGSNRYGW</sequence>
<dbReference type="InterPro" id="IPR011004">
    <property type="entry name" value="Trimer_LpxA-like_sf"/>
</dbReference>
<name>R7G847_9FIRM</name>
<dbReference type="Proteomes" id="UP000018093">
    <property type="component" value="Unassembled WGS sequence"/>
</dbReference>
<comment type="catalytic activity">
    <reaction evidence="8">
        <text>N-acetyl-alpha-D-glucosamine 1-phosphate + UTP + H(+) = UDP-N-acetyl-alpha-D-glucosamine + diphosphate</text>
        <dbReference type="Rhea" id="RHEA:13509"/>
        <dbReference type="ChEBI" id="CHEBI:15378"/>
        <dbReference type="ChEBI" id="CHEBI:33019"/>
        <dbReference type="ChEBI" id="CHEBI:46398"/>
        <dbReference type="ChEBI" id="CHEBI:57705"/>
        <dbReference type="ChEBI" id="CHEBI:57776"/>
        <dbReference type="EC" id="2.7.7.23"/>
    </reaction>
</comment>
<dbReference type="RefSeq" id="WP_022420933.1">
    <property type="nucleotide sequence ID" value="NZ_FR898606.1"/>
</dbReference>
<evidence type="ECO:0000256" key="7">
    <source>
        <dbReference type="ARBA" id="ARBA00048247"/>
    </source>
</evidence>
<protein>
    <submittedName>
        <fullName evidence="9">Glucose-1-phosphate thymidylyltransferase</fullName>
    </submittedName>
</protein>
<dbReference type="SUPFAM" id="SSF51161">
    <property type="entry name" value="Trimeric LpxA-like enzymes"/>
    <property type="match status" value="1"/>
</dbReference>
<evidence type="ECO:0000256" key="1">
    <source>
        <dbReference type="ARBA" id="ARBA00007707"/>
    </source>
</evidence>
<gene>
    <name evidence="9" type="ORF">BN631_01742</name>
</gene>
<organism evidence="9 10">
    <name type="scientific">Amedibacillus dolichus CAG:375</name>
    <dbReference type="NCBI Taxonomy" id="1263076"/>
    <lineage>
        <taxon>Bacteria</taxon>
        <taxon>Bacillati</taxon>
        <taxon>Bacillota</taxon>
        <taxon>Erysipelotrichia</taxon>
        <taxon>Erysipelotrichales</taxon>
        <taxon>Erysipelotrichaceae</taxon>
        <taxon>Amedibacillus</taxon>
    </lineage>
</organism>
<reference evidence="9" key="1">
    <citation type="submission" date="2012-11" db="EMBL/GenBank/DDBJ databases">
        <title>Dependencies among metagenomic species, viruses, plasmids and units of genetic variation.</title>
        <authorList>
            <person name="Nielsen H.B."/>
            <person name="Almeida M."/>
            <person name="Juncker A.S."/>
            <person name="Rasmussen S."/>
            <person name="Li J."/>
            <person name="Sunagawa S."/>
            <person name="Plichta D."/>
            <person name="Gautier L."/>
            <person name="Le Chatelier E."/>
            <person name="Peletier E."/>
            <person name="Bonde I."/>
            <person name="Nielsen T."/>
            <person name="Manichanh C."/>
            <person name="Arumugam M."/>
            <person name="Batto J."/>
            <person name="Santos M.B.Q.D."/>
            <person name="Blom N."/>
            <person name="Borruel N."/>
            <person name="Burgdorf K.S."/>
            <person name="Boumezbeur F."/>
            <person name="Casellas F."/>
            <person name="Dore J."/>
            <person name="Guarner F."/>
            <person name="Hansen T."/>
            <person name="Hildebrand F."/>
            <person name="Kaas R.S."/>
            <person name="Kennedy S."/>
            <person name="Kristiansen K."/>
            <person name="Kultima J.R."/>
            <person name="Leonard P."/>
            <person name="Levenez F."/>
            <person name="Lund O."/>
            <person name="Moumen B."/>
            <person name="Le Paslier D."/>
            <person name="Pons N."/>
            <person name="Pedersen O."/>
            <person name="Prifti E."/>
            <person name="Qin J."/>
            <person name="Raes J."/>
            <person name="Tap J."/>
            <person name="Tims S."/>
            <person name="Ussery D.W."/>
            <person name="Yamada T."/>
            <person name="MetaHit consortium"/>
            <person name="Renault P."/>
            <person name="Sicheritz-Ponten T."/>
            <person name="Bork P."/>
            <person name="Wang J."/>
            <person name="Brunak S."/>
            <person name="Ehrlich S.D."/>
        </authorList>
    </citation>
    <scope>NUCLEOTIDE SEQUENCE [LARGE SCALE GENOMIC DNA]</scope>
</reference>
<comment type="catalytic activity">
    <reaction evidence="7">
        <text>alpha-D-glucosamine 1-phosphate + acetyl-CoA = N-acetyl-alpha-D-glucosamine 1-phosphate + CoA + H(+)</text>
        <dbReference type="Rhea" id="RHEA:13725"/>
        <dbReference type="ChEBI" id="CHEBI:15378"/>
        <dbReference type="ChEBI" id="CHEBI:57287"/>
        <dbReference type="ChEBI" id="CHEBI:57288"/>
        <dbReference type="ChEBI" id="CHEBI:57776"/>
        <dbReference type="ChEBI" id="CHEBI:58516"/>
        <dbReference type="EC" id="2.3.1.157"/>
    </reaction>
</comment>
<accession>R7G847</accession>
<dbReference type="InterPro" id="IPR001451">
    <property type="entry name" value="Hexapep"/>
</dbReference>
<dbReference type="Pfam" id="PF00132">
    <property type="entry name" value="Hexapep"/>
    <property type="match status" value="1"/>
</dbReference>
<evidence type="ECO:0000256" key="4">
    <source>
        <dbReference type="ARBA" id="ARBA00022695"/>
    </source>
</evidence>
<evidence type="ECO:0000256" key="3">
    <source>
        <dbReference type="ARBA" id="ARBA00022679"/>
    </source>
</evidence>
<evidence type="ECO:0000256" key="8">
    <source>
        <dbReference type="ARBA" id="ARBA00048493"/>
    </source>
</evidence>
<dbReference type="Gene3D" id="3.90.550.10">
    <property type="entry name" value="Spore Coat Polysaccharide Biosynthesis Protein SpsA, Chain A"/>
    <property type="match status" value="1"/>
</dbReference>
<evidence type="ECO:0000256" key="5">
    <source>
        <dbReference type="ARBA" id="ARBA00023268"/>
    </source>
</evidence>
<evidence type="ECO:0000256" key="2">
    <source>
        <dbReference type="ARBA" id="ARBA00007947"/>
    </source>
</evidence>
<evidence type="ECO:0000256" key="6">
    <source>
        <dbReference type="ARBA" id="ARBA00023315"/>
    </source>
</evidence>
<dbReference type="PANTHER" id="PTHR43584">
    <property type="entry name" value="NUCLEOTIDYL TRANSFERASE"/>
    <property type="match status" value="1"/>
</dbReference>